<feature type="transmembrane region" description="Helical" evidence="14">
    <location>
        <begin position="293"/>
        <end position="314"/>
    </location>
</feature>
<keyword evidence="16" id="KW-1185">Reference proteome</keyword>
<gene>
    <name evidence="15" type="primary">putP_2</name>
    <name evidence="15" type="ORF">STSP2_03432</name>
</gene>
<keyword evidence="11" id="KW-0739">Sodium transport</keyword>
<feature type="transmembrane region" description="Helical" evidence="14">
    <location>
        <begin position="79"/>
        <end position="100"/>
    </location>
</feature>
<dbReference type="PROSITE" id="PS50283">
    <property type="entry name" value="NA_SOLUT_SYMP_3"/>
    <property type="match status" value="1"/>
</dbReference>
<evidence type="ECO:0000313" key="15">
    <source>
        <dbReference type="EMBL" id="AQT70226.1"/>
    </source>
</evidence>
<dbReference type="InterPro" id="IPR018212">
    <property type="entry name" value="Na/solute_symporter_CS"/>
</dbReference>
<dbReference type="PANTHER" id="PTHR48086">
    <property type="entry name" value="SODIUM/PROLINE SYMPORTER-RELATED"/>
    <property type="match status" value="1"/>
</dbReference>
<keyword evidence="7 14" id="KW-1133">Transmembrane helix</keyword>
<dbReference type="PANTHER" id="PTHR48086:SF3">
    <property type="entry name" value="SODIUM_PROLINE SYMPORTER"/>
    <property type="match status" value="1"/>
</dbReference>
<keyword evidence="5 14" id="KW-0812">Transmembrane</keyword>
<accession>A0A1U9NRS7</accession>
<keyword evidence="4" id="KW-1003">Cell membrane</keyword>
<evidence type="ECO:0000256" key="5">
    <source>
        <dbReference type="ARBA" id="ARBA00022692"/>
    </source>
</evidence>
<evidence type="ECO:0000313" key="16">
    <source>
        <dbReference type="Proteomes" id="UP000189674"/>
    </source>
</evidence>
<dbReference type="InterPro" id="IPR050277">
    <property type="entry name" value="Sodium:Solute_Symporter"/>
</dbReference>
<dbReference type="OrthoDB" id="9810181at2"/>
<feature type="transmembrane region" description="Helical" evidence="14">
    <location>
        <begin position="514"/>
        <end position="539"/>
    </location>
</feature>
<dbReference type="InterPro" id="IPR001734">
    <property type="entry name" value="Na/solute_symporter"/>
</dbReference>
<evidence type="ECO:0000256" key="1">
    <source>
        <dbReference type="ARBA" id="ARBA00004651"/>
    </source>
</evidence>
<dbReference type="AlphaFoldDB" id="A0A1U9NRS7"/>
<comment type="similarity">
    <text evidence="2 13">Belongs to the sodium:solute symporter (SSF) (TC 2.A.21) family.</text>
</comment>
<dbReference type="GO" id="GO:0005886">
    <property type="term" value="C:plasma membrane"/>
    <property type="evidence" value="ECO:0007669"/>
    <property type="project" value="UniProtKB-SubCell"/>
</dbReference>
<protein>
    <submittedName>
        <fullName evidence="15">Proline permease</fullName>
    </submittedName>
</protein>
<feature type="transmembrane region" description="Helical" evidence="14">
    <location>
        <begin position="126"/>
        <end position="150"/>
    </location>
</feature>
<dbReference type="GO" id="GO:0015193">
    <property type="term" value="F:L-proline transmembrane transporter activity"/>
    <property type="evidence" value="ECO:0007669"/>
    <property type="project" value="TreeGrafter"/>
</dbReference>
<dbReference type="STRING" id="1936003.STSP2_03432"/>
<keyword evidence="9" id="KW-0406">Ion transport</keyword>
<dbReference type="Proteomes" id="UP000189674">
    <property type="component" value="Chromosome"/>
</dbReference>
<evidence type="ECO:0000256" key="13">
    <source>
        <dbReference type="RuleBase" id="RU362091"/>
    </source>
</evidence>
<sequence length="632" mass="68436">MLLAQAVGITEILVVLAYLMVTFYLGWLGFKRTKNAADYLIAGRDVHPFVMALSYGATFISTSAIVGFGGVAGMFGMSLLWLTFLNIFVGIFLAFVFLGGPTRRMGHRLKAHTFPELLGKRYQSKFLQIFAGVVIFLFIPLYAAAVLIGGCEFISAKFGVDYQVALLVFSVIIAGYVIVGGLKGVMYSDALQGSLMFIGMIALLIATYAMLGGVGQAHADLTEMNEMPSLFGAIGFQGWMSMPKGPGWGEPQYDLWWIIISTITLGVGIGVLAQPQLAVRFMTVKSTKELNRAVLVGGIFILIMTGVAFVVGSLSNLYFHKYEKVEGTIVSVTERTGVTAKKERGILKQIPCQLLHVDTDGDEIADINLIGKGYDVTLDNGKTIPFSKLMPNAKIDQQPDGTAIIHPRATSFLRSVVKGAGGDWMFNSGSIIPIYVTRAMPGWFGLIFLLTLLSAAMSTLSSQFHAVGTSIGRDVYEQVSHSKKSSMNITRIGIVIGIVYAVIISNYLRGGYFIARATAIFFGLCASAFLPAFVGGLFFKKITRAGAIASMLTGFLITMFWLMFIKDKEARALGVCHALFEKHSLLLDKPNWSVVDPVVVALPIAIIVAIAVSIFTAPPKEEHLDKCFGASS</sequence>
<evidence type="ECO:0000256" key="8">
    <source>
        <dbReference type="ARBA" id="ARBA00023053"/>
    </source>
</evidence>
<dbReference type="Pfam" id="PF00474">
    <property type="entry name" value="SSF"/>
    <property type="match status" value="2"/>
</dbReference>
<name>A0A1U9NRS7_9BACT</name>
<feature type="transmembrane region" description="Helical" evidence="14">
    <location>
        <begin position="194"/>
        <end position="214"/>
    </location>
</feature>
<reference evidence="16" key="1">
    <citation type="submission" date="2017-02" db="EMBL/GenBank/DDBJ databases">
        <title>Comparative genomics and description of representatives of a novel lineage of planctomycetes thriving in anoxic sediments.</title>
        <authorList>
            <person name="Spring S."/>
            <person name="Bunk B."/>
            <person name="Sproer C."/>
        </authorList>
    </citation>
    <scope>NUCLEOTIDE SEQUENCE [LARGE SCALE GENOMIC DNA]</scope>
    <source>
        <strain evidence="16">ST-NAGAB-D1</strain>
    </source>
</reference>
<keyword evidence="6" id="KW-0769">Symport</keyword>
<dbReference type="EMBL" id="CP019791">
    <property type="protein sequence ID" value="AQT70226.1"/>
    <property type="molecule type" value="Genomic_DNA"/>
</dbReference>
<evidence type="ECO:0000256" key="3">
    <source>
        <dbReference type="ARBA" id="ARBA00022448"/>
    </source>
</evidence>
<dbReference type="InterPro" id="IPR038377">
    <property type="entry name" value="Na/Glc_symporter_sf"/>
</dbReference>
<feature type="transmembrane region" description="Helical" evidence="14">
    <location>
        <begin position="488"/>
        <end position="508"/>
    </location>
</feature>
<evidence type="ECO:0000256" key="2">
    <source>
        <dbReference type="ARBA" id="ARBA00006434"/>
    </source>
</evidence>
<dbReference type="PROSITE" id="PS00457">
    <property type="entry name" value="NA_SOLUT_SYMP_2"/>
    <property type="match status" value="1"/>
</dbReference>
<dbReference type="GO" id="GO:0005298">
    <property type="term" value="F:proline:sodium symporter activity"/>
    <property type="evidence" value="ECO:0007669"/>
    <property type="project" value="TreeGrafter"/>
</dbReference>
<organism evidence="15 16">
    <name type="scientific">Anaerohalosphaera lusitana</name>
    <dbReference type="NCBI Taxonomy" id="1936003"/>
    <lineage>
        <taxon>Bacteria</taxon>
        <taxon>Pseudomonadati</taxon>
        <taxon>Planctomycetota</taxon>
        <taxon>Phycisphaerae</taxon>
        <taxon>Sedimentisphaerales</taxon>
        <taxon>Anaerohalosphaeraceae</taxon>
        <taxon>Anaerohalosphaera</taxon>
    </lineage>
</organism>
<feature type="transmembrane region" description="Helical" evidence="14">
    <location>
        <begin position="598"/>
        <end position="617"/>
    </location>
</feature>
<evidence type="ECO:0000256" key="10">
    <source>
        <dbReference type="ARBA" id="ARBA00023136"/>
    </source>
</evidence>
<feature type="transmembrane region" description="Helical" evidence="14">
    <location>
        <begin position="255"/>
        <end position="273"/>
    </location>
</feature>
<evidence type="ECO:0000256" key="6">
    <source>
        <dbReference type="ARBA" id="ARBA00022847"/>
    </source>
</evidence>
<feature type="transmembrane region" description="Helical" evidence="14">
    <location>
        <begin position="546"/>
        <end position="565"/>
    </location>
</feature>
<proteinExistence type="inferred from homology"/>
<feature type="transmembrane region" description="Helical" evidence="14">
    <location>
        <begin position="49"/>
        <end position="73"/>
    </location>
</feature>
<dbReference type="GO" id="GO:0015824">
    <property type="term" value="P:proline transport"/>
    <property type="evidence" value="ECO:0007669"/>
    <property type="project" value="TreeGrafter"/>
</dbReference>
<evidence type="ECO:0000256" key="14">
    <source>
        <dbReference type="SAM" id="Phobius"/>
    </source>
</evidence>
<comment type="catalytic activity">
    <reaction evidence="12">
        <text>L-proline(in) + Na(+)(in) = L-proline(out) + Na(+)(out)</text>
        <dbReference type="Rhea" id="RHEA:28967"/>
        <dbReference type="ChEBI" id="CHEBI:29101"/>
        <dbReference type="ChEBI" id="CHEBI:60039"/>
    </reaction>
</comment>
<evidence type="ECO:0000256" key="9">
    <source>
        <dbReference type="ARBA" id="ARBA00023065"/>
    </source>
</evidence>
<evidence type="ECO:0000256" key="12">
    <source>
        <dbReference type="ARBA" id="ARBA00033708"/>
    </source>
</evidence>
<feature type="transmembrane region" description="Helical" evidence="14">
    <location>
        <begin position="162"/>
        <end position="182"/>
    </location>
</feature>
<keyword evidence="10 14" id="KW-0472">Membrane</keyword>
<dbReference type="KEGG" id="alus:STSP2_03432"/>
<evidence type="ECO:0000256" key="4">
    <source>
        <dbReference type="ARBA" id="ARBA00022475"/>
    </source>
</evidence>
<evidence type="ECO:0000256" key="7">
    <source>
        <dbReference type="ARBA" id="ARBA00022989"/>
    </source>
</evidence>
<comment type="subcellular location">
    <subcellularLocation>
        <location evidence="1">Cell membrane</location>
        <topology evidence="1">Multi-pass membrane protein</topology>
    </subcellularLocation>
</comment>
<dbReference type="RefSeq" id="WP_146663829.1">
    <property type="nucleotide sequence ID" value="NZ_CP019791.1"/>
</dbReference>
<evidence type="ECO:0000256" key="11">
    <source>
        <dbReference type="ARBA" id="ARBA00023201"/>
    </source>
</evidence>
<dbReference type="CDD" id="cd10322">
    <property type="entry name" value="SLC5sbd"/>
    <property type="match status" value="1"/>
</dbReference>
<dbReference type="Gene3D" id="1.20.1730.10">
    <property type="entry name" value="Sodium/glucose cotransporter"/>
    <property type="match status" value="1"/>
</dbReference>
<keyword evidence="3" id="KW-0813">Transport</keyword>
<keyword evidence="8" id="KW-0915">Sodium</keyword>
<feature type="transmembrane region" description="Helical" evidence="14">
    <location>
        <begin position="6"/>
        <end position="28"/>
    </location>
</feature>